<keyword evidence="1" id="KW-1015">Disulfide bond</keyword>
<evidence type="ECO:0000256" key="2">
    <source>
        <dbReference type="SAM" id="MobiDB-lite"/>
    </source>
</evidence>
<dbReference type="InterPro" id="IPR001254">
    <property type="entry name" value="Trypsin_dom"/>
</dbReference>
<dbReference type="Gene3D" id="2.40.10.10">
    <property type="entry name" value="Trypsin-like serine proteases"/>
    <property type="match status" value="3"/>
</dbReference>
<comment type="caution">
    <text evidence="4">The sequence shown here is derived from an EMBL/GenBank/DDBJ whole genome shotgun (WGS) entry which is preliminary data.</text>
</comment>
<dbReference type="InterPro" id="IPR018114">
    <property type="entry name" value="TRYPSIN_HIS"/>
</dbReference>
<dbReference type="PROSITE" id="PS00134">
    <property type="entry name" value="TRYPSIN_HIS"/>
    <property type="match status" value="1"/>
</dbReference>
<feature type="domain" description="Peptidase S1" evidence="3">
    <location>
        <begin position="1"/>
        <end position="220"/>
    </location>
</feature>
<dbReference type="GO" id="GO:0006508">
    <property type="term" value="P:proteolysis"/>
    <property type="evidence" value="ECO:0007669"/>
    <property type="project" value="InterPro"/>
</dbReference>
<dbReference type="InterPro" id="IPR009003">
    <property type="entry name" value="Peptidase_S1_PA"/>
</dbReference>
<dbReference type="Pfam" id="PF00089">
    <property type="entry name" value="Trypsin"/>
    <property type="match status" value="2"/>
</dbReference>
<proteinExistence type="predicted"/>
<dbReference type="EMBL" id="JTDY01005497">
    <property type="protein sequence ID" value="KOB66935.1"/>
    <property type="molecule type" value="Genomic_DNA"/>
</dbReference>
<dbReference type="SUPFAM" id="SSF50494">
    <property type="entry name" value="Trypsin-like serine proteases"/>
    <property type="match status" value="2"/>
</dbReference>
<evidence type="ECO:0000313" key="5">
    <source>
        <dbReference type="Proteomes" id="UP000037510"/>
    </source>
</evidence>
<name>A0A0L7KUX6_OPEBR</name>
<dbReference type="GO" id="GO:0004252">
    <property type="term" value="F:serine-type endopeptidase activity"/>
    <property type="evidence" value="ECO:0007669"/>
    <property type="project" value="InterPro"/>
</dbReference>
<dbReference type="Proteomes" id="UP000037510">
    <property type="component" value="Unassembled WGS sequence"/>
</dbReference>
<dbReference type="InterPro" id="IPR043504">
    <property type="entry name" value="Peptidase_S1_PA_chymotrypsin"/>
</dbReference>
<reference evidence="4 5" key="1">
    <citation type="journal article" date="2015" name="Genome Biol. Evol.">
        <title>The genome of winter moth (Operophtera brumata) provides a genomic perspective on sexual dimorphism and phenology.</title>
        <authorList>
            <person name="Derks M.F."/>
            <person name="Smit S."/>
            <person name="Salis L."/>
            <person name="Schijlen E."/>
            <person name="Bossers A."/>
            <person name="Mateman C."/>
            <person name="Pijl A.S."/>
            <person name="de Ridder D."/>
            <person name="Groenen M.A."/>
            <person name="Visser M.E."/>
            <person name="Megens H.J."/>
        </authorList>
    </citation>
    <scope>NUCLEOTIDE SEQUENCE [LARGE SCALE GENOMIC DNA]</scope>
    <source>
        <strain evidence="4">WM2013NL</strain>
        <tissue evidence="4">Head and thorax</tissue>
    </source>
</reference>
<accession>A0A0L7KUX6</accession>
<dbReference type="PANTHER" id="PTHR24253">
    <property type="entry name" value="TRANSMEMBRANE PROTEASE SERINE"/>
    <property type="match status" value="1"/>
</dbReference>
<organism evidence="4 5">
    <name type="scientific">Operophtera brumata</name>
    <name type="common">Winter moth</name>
    <name type="synonym">Phalaena brumata</name>
    <dbReference type="NCBI Taxonomy" id="104452"/>
    <lineage>
        <taxon>Eukaryota</taxon>
        <taxon>Metazoa</taxon>
        <taxon>Ecdysozoa</taxon>
        <taxon>Arthropoda</taxon>
        <taxon>Hexapoda</taxon>
        <taxon>Insecta</taxon>
        <taxon>Pterygota</taxon>
        <taxon>Neoptera</taxon>
        <taxon>Endopterygota</taxon>
        <taxon>Lepidoptera</taxon>
        <taxon>Glossata</taxon>
        <taxon>Ditrysia</taxon>
        <taxon>Geometroidea</taxon>
        <taxon>Geometridae</taxon>
        <taxon>Larentiinae</taxon>
        <taxon>Operophtera</taxon>
    </lineage>
</organism>
<dbReference type="PANTHER" id="PTHR24253:SF153">
    <property type="entry name" value="SERINE PROTEASE HEPSIN"/>
    <property type="match status" value="1"/>
</dbReference>
<gene>
    <name evidence="4" type="ORF">OBRU01_20525</name>
</gene>
<dbReference type="PROSITE" id="PS50240">
    <property type="entry name" value="TRYPSIN_DOM"/>
    <property type="match status" value="1"/>
</dbReference>
<feature type="region of interest" description="Disordered" evidence="2">
    <location>
        <begin position="115"/>
        <end position="139"/>
    </location>
</feature>
<evidence type="ECO:0000259" key="3">
    <source>
        <dbReference type="PROSITE" id="PS50240"/>
    </source>
</evidence>
<evidence type="ECO:0000313" key="4">
    <source>
        <dbReference type="EMBL" id="KOB66935.1"/>
    </source>
</evidence>
<feature type="non-terminal residue" evidence="4">
    <location>
        <position position="1"/>
    </location>
</feature>
<dbReference type="STRING" id="104452.A0A0L7KUX6"/>
<keyword evidence="5" id="KW-1185">Reference proteome</keyword>
<dbReference type="AlphaFoldDB" id="A0A0L7KUX6"/>
<sequence>YPGIVLVESQTLLYPWSHSCAANILTSTYLVSAAHCFDGMVNHPSYGSGNGMDADISVVQLVSRLTFDNTIAAVAIVPQAFELPDNLPVVLAGWGNQVPQLAMLAVPASSVVSPPPSSSTLPYNRRIRAGTTNRNSGGTVIGVNSRVNHPSYGSNGMDADISLVQLSSGLTFSNTINSIPIPPQGFQLPDNLPVGCADAFYPGVSTQVSSYTDWIVANAA</sequence>
<protein>
    <submittedName>
        <fullName evidence="4">Trypsin</fullName>
    </submittedName>
</protein>
<evidence type="ECO:0000256" key="1">
    <source>
        <dbReference type="ARBA" id="ARBA00023157"/>
    </source>
</evidence>
<dbReference type="SMART" id="SM00020">
    <property type="entry name" value="Tryp_SPc"/>
    <property type="match status" value="1"/>
</dbReference>